<sequence>MSAFELKCNSSNVDTESNKQSNKPLAFFLSLAFCIKTKNGLTPSSSAIKLGAKGFEGDLKT</sequence>
<reference evidence="1 2" key="1">
    <citation type="submission" date="2018-01" db="EMBL/GenBank/DDBJ databases">
        <title>Metagenomic assembled genomes from two thermal pools in the Uzon Caldera, Kamchatka, Russia.</title>
        <authorList>
            <person name="Wilkins L."/>
            <person name="Ettinger C."/>
        </authorList>
    </citation>
    <scope>NUCLEOTIDE SEQUENCE [LARGE SCALE GENOMIC DNA]</scope>
    <source>
        <strain evidence="1">ARK-10</strain>
    </source>
</reference>
<comment type="caution">
    <text evidence="1">The sequence shown here is derived from an EMBL/GenBank/DDBJ whole genome shotgun (WGS) entry which is preliminary data.</text>
</comment>
<dbReference type="AlphaFoldDB" id="A0A2J6X9L2"/>
<evidence type="ECO:0000313" key="2">
    <source>
        <dbReference type="Proteomes" id="UP000236910"/>
    </source>
</evidence>
<dbReference type="EMBL" id="PNIX01000034">
    <property type="protein sequence ID" value="PMP84151.1"/>
    <property type="molecule type" value="Genomic_DNA"/>
</dbReference>
<proteinExistence type="predicted"/>
<organism evidence="1 2">
    <name type="scientific">Caldisericum exile</name>
    <dbReference type="NCBI Taxonomy" id="693075"/>
    <lineage>
        <taxon>Bacteria</taxon>
        <taxon>Pseudomonadati</taxon>
        <taxon>Caldisericota/Cryosericota group</taxon>
        <taxon>Caldisericota</taxon>
        <taxon>Caldisericia</taxon>
        <taxon>Caldisericales</taxon>
        <taxon>Caldisericaceae</taxon>
        <taxon>Caldisericum</taxon>
    </lineage>
</organism>
<protein>
    <submittedName>
        <fullName evidence="1">Uncharacterized protein</fullName>
    </submittedName>
</protein>
<evidence type="ECO:0000313" key="1">
    <source>
        <dbReference type="EMBL" id="PMP84151.1"/>
    </source>
</evidence>
<accession>A0A2J6X9L2</accession>
<name>A0A2J6X9L2_9BACT</name>
<dbReference type="Proteomes" id="UP000236910">
    <property type="component" value="Unassembled WGS sequence"/>
</dbReference>
<gene>
    <name evidence="1" type="ORF">C0175_00605</name>
</gene>